<accession>A0A8D9UHC6</accession>
<sequence>MTKLKHTQGLSNIHMHFEMQLYCPQGFEHYTGTFDVDFIPDQFIPDYCELDKLFREKCGSNLIVEDAVEWVYNTLRNGYSPVGLKVTMSVQNALHFDVTVEKEGY</sequence>
<evidence type="ECO:0000313" key="1">
    <source>
        <dbReference type="EMBL" id="DAD55438.1"/>
    </source>
</evidence>
<dbReference type="EMBL" id="BK014724">
    <property type="protein sequence ID" value="DAD55438.1"/>
    <property type="molecule type" value="Genomic_DNA"/>
</dbReference>
<protein>
    <submittedName>
        <fullName evidence="1">QueF-like protein</fullName>
    </submittedName>
</protein>
<proteinExistence type="predicted"/>
<name>A0A8D9UHC6_9CAUD</name>
<organism evidence="1">
    <name type="scientific">Siphoviridae sp. ctoNj20</name>
    <dbReference type="NCBI Taxonomy" id="2826085"/>
    <lineage>
        <taxon>Viruses</taxon>
        <taxon>Duplodnaviria</taxon>
        <taxon>Heunggongvirae</taxon>
        <taxon>Uroviricota</taxon>
        <taxon>Caudoviricetes</taxon>
    </lineage>
</organism>
<reference evidence="1" key="1">
    <citation type="journal article" date="2021" name="Proc. Natl. Acad. Sci. U.S.A.">
        <title>A Catalog of Tens of Thousands of Viruses from Human Metagenomes Reveals Hidden Associations with Chronic Diseases.</title>
        <authorList>
            <person name="Tisza M.J."/>
            <person name="Buck C.B."/>
        </authorList>
    </citation>
    <scope>NUCLEOTIDE SEQUENCE</scope>
    <source>
        <strain evidence="1">CtoNj20</strain>
    </source>
</reference>